<feature type="compositionally biased region" description="Basic residues" evidence="1">
    <location>
        <begin position="44"/>
        <end position="55"/>
    </location>
</feature>
<comment type="caution">
    <text evidence="2">The sequence shown here is derived from an EMBL/GenBank/DDBJ whole genome shotgun (WGS) entry which is preliminary data.</text>
</comment>
<evidence type="ECO:0000313" key="3">
    <source>
        <dbReference type="Proteomes" id="UP000620104"/>
    </source>
</evidence>
<accession>A0A8H3YIE1</accession>
<protein>
    <submittedName>
        <fullName evidence="2">Uncharacterized protein</fullName>
    </submittedName>
</protein>
<proteinExistence type="predicted"/>
<dbReference type="InterPro" id="IPR011990">
    <property type="entry name" value="TPR-like_helical_dom_sf"/>
</dbReference>
<organism evidence="2 3">
    <name type="scientific">Naganishia liquefaciens</name>
    <dbReference type="NCBI Taxonomy" id="104408"/>
    <lineage>
        <taxon>Eukaryota</taxon>
        <taxon>Fungi</taxon>
        <taxon>Dikarya</taxon>
        <taxon>Basidiomycota</taxon>
        <taxon>Agaricomycotina</taxon>
        <taxon>Tremellomycetes</taxon>
        <taxon>Filobasidiales</taxon>
        <taxon>Filobasidiaceae</taxon>
        <taxon>Naganishia</taxon>
    </lineage>
</organism>
<gene>
    <name evidence="2" type="ORF">NliqN6_5514</name>
</gene>
<dbReference type="EMBL" id="BLZA01000035">
    <property type="protein sequence ID" value="GHJ89112.1"/>
    <property type="molecule type" value="Genomic_DNA"/>
</dbReference>
<evidence type="ECO:0000256" key="1">
    <source>
        <dbReference type="SAM" id="MobiDB-lite"/>
    </source>
</evidence>
<dbReference type="OrthoDB" id="2590900at2759"/>
<name>A0A8H3YIE1_9TREE</name>
<dbReference type="Proteomes" id="UP000620104">
    <property type="component" value="Unassembled WGS sequence"/>
</dbReference>
<sequence>MDVLEMRDKEGKQVTVETKAAKAAAEAEAARLAEQEAVNGAKAKGSKKGKSKSKGKASNAAVQETVEEGDDVEDEVMAAAVEELLKTSIELSEHQEVFPYIWITILRMQRGDWTLARETALRAAQLQPYNVNILLRLSACYGQERDFINAHLYFGRACALLSVSERATHMAKLERLREQAEDAKNNVYKEDPLDKLPLEIVINIFQFGLQDDPLLALKEVGSISVGEARSITTVRNCGESELSMTSTYVAEIGRQCETNGWSVPKVLSTP</sequence>
<reference evidence="2" key="1">
    <citation type="submission" date="2020-07" db="EMBL/GenBank/DDBJ databases">
        <title>Draft Genome Sequence of a Deep-Sea Yeast, Naganishia (Cryptococcus) liquefaciens strain N6.</title>
        <authorList>
            <person name="Han Y.W."/>
            <person name="Kajitani R."/>
            <person name="Morimoto H."/>
            <person name="Parhat M."/>
            <person name="Tsubouchi H."/>
            <person name="Bakenova O."/>
            <person name="Ogata M."/>
            <person name="Argunhan B."/>
            <person name="Aoki R."/>
            <person name="Kajiwara S."/>
            <person name="Itoh T."/>
            <person name="Iwasaki H."/>
        </authorList>
    </citation>
    <scope>NUCLEOTIDE SEQUENCE</scope>
    <source>
        <strain evidence="2">N6</strain>
    </source>
</reference>
<dbReference type="SUPFAM" id="SSF48452">
    <property type="entry name" value="TPR-like"/>
    <property type="match status" value="1"/>
</dbReference>
<evidence type="ECO:0000313" key="2">
    <source>
        <dbReference type="EMBL" id="GHJ89112.1"/>
    </source>
</evidence>
<keyword evidence="3" id="KW-1185">Reference proteome</keyword>
<dbReference type="AlphaFoldDB" id="A0A8H3YIE1"/>
<feature type="region of interest" description="Disordered" evidence="1">
    <location>
        <begin position="35"/>
        <end position="69"/>
    </location>
</feature>
<dbReference type="Gene3D" id="1.25.40.10">
    <property type="entry name" value="Tetratricopeptide repeat domain"/>
    <property type="match status" value="1"/>
</dbReference>